<feature type="region of interest" description="Disordered" evidence="1">
    <location>
        <begin position="62"/>
        <end position="104"/>
    </location>
</feature>
<keyword evidence="3" id="KW-1185">Reference proteome</keyword>
<dbReference type="Gene3D" id="1.10.1740.70">
    <property type="entry name" value="ChaB"/>
    <property type="match status" value="1"/>
</dbReference>
<evidence type="ECO:0000313" key="3">
    <source>
        <dbReference type="Proteomes" id="UP000295087"/>
    </source>
</evidence>
<dbReference type="Proteomes" id="UP000295087">
    <property type="component" value="Unassembled WGS sequence"/>
</dbReference>
<sequence length="140" mass="15221">MPKTTSSGRARTSELPSTLQRSSAKAQRTFAKAHDAALDEYGTEERANRVAYSALKHSFEKVGDHWEPKGTRGPSDSRAASGGRTPRGESAEGVNANATKSHLIDVAGRLSITGRWRMTKEELVEAIEKANRRATARARS</sequence>
<accession>A0A4R6PA01</accession>
<feature type="compositionally biased region" description="Polar residues" evidence="1">
    <location>
        <begin position="1"/>
        <end position="26"/>
    </location>
</feature>
<evidence type="ECO:0000313" key="2">
    <source>
        <dbReference type="EMBL" id="TDP32999.1"/>
    </source>
</evidence>
<gene>
    <name evidence="2" type="ORF">DFR75_105237</name>
</gene>
<dbReference type="EMBL" id="SNXK01000005">
    <property type="protein sequence ID" value="TDP32999.1"/>
    <property type="molecule type" value="Genomic_DNA"/>
</dbReference>
<comment type="caution">
    <text evidence="2">The sequence shown here is derived from an EMBL/GenBank/DDBJ whole genome shotgun (WGS) entry which is preliminary data.</text>
</comment>
<dbReference type="InterPro" id="IPR037205">
    <property type="entry name" value="ChaB_sf"/>
</dbReference>
<reference evidence="2 3" key="1">
    <citation type="submission" date="2019-03" db="EMBL/GenBank/DDBJ databases">
        <title>Genomic Encyclopedia of Type Strains, Phase IV (KMG-IV): sequencing the most valuable type-strain genomes for metagenomic binning, comparative biology and taxonomic classification.</title>
        <authorList>
            <person name="Goeker M."/>
        </authorList>
    </citation>
    <scope>NUCLEOTIDE SEQUENCE [LARGE SCALE GENOMIC DNA]</scope>
    <source>
        <strain evidence="2 3">DSM 44496</strain>
    </source>
</reference>
<proteinExistence type="predicted"/>
<evidence type="ECO:0000256" key="1">
    <source>
        <dbReference type="SAM" id="MobiDB-lite"/>
    </source>
</evidence>
<organism evidence="2 3">
    <name type="scientific">Nocardia ignorata</name>
    <dbReference type="NCBI Taxonomy" id="145285"/>
    <lineage>
        <taxon>Bacteria</taxon>
        <taxon>Bacillati</taxon>
        <taxon>Actinomycetota</taxon>
        <taxon>Actinomycetes</taxon>
        <taxon>Mycobacteriales</taxon>
        <taxon>Nocardiaceae</taxon>
        <taxon>Nocardia</taxon>
    </lineage>
</organism>
<dbReference type="SUPFAM" id="SSF140376">
    <property type="entry name" value="ChaB-like"/>
    <property type="match status" value="1"/>
</dbReference>
<name>A0A4R6PA01_NOCIG</name>
<dbReference type="RefSeq" id="WP_067489684.1">
    <property type="nucleotide sequence ID" value="NZ_JBHXPO010000003.1"/>
</dbReference>
<dbReference type="Pfam" id="PF06150">
    <property type="entry name" value="ChaB"/>
    <property type="match status" value="1"/>
</dbReference>
<protein>
    <submittedName>
        <fullName evidence="2">ChaB protein</fullName>
    </submittedName>
</protein>
<feature type="region of interest" description="Disordered" evidence="1">
    <location>
        <begin position="1"/>
        <end position="28"/>
    </location>
</feature>
<dbReference type="AlphaFoldDB" id="A0A4R6PA01"/>
<dbReference type="InterPro" id="IPR009317">
    <property type="entry name" value="ChaB"/>
</dbReference>